<feature type="compositionally biased region" description="Polar residues" evidence="7">
    <location>
        <begin position="242"/>
        <end position="252"/>
    </location>
</feature>
<feature type="region of interest" description="Disordered" evidence="7">
    <location>
        <begin position="819"/>
        <end position="845"/>
    </location>
</feature>
<evidence type="ECO:0000256" key="2">
    <source>
        <dbReference type="ARBA" id="ARBA00022553"/>
    </source>
</evidence>
<evidence type="ECO:0000256" key="1">
    <source>
        <dbReference type="ARBA" id="ARBA00004141"/>
    </source>
</evidence>
<dbReference type="InterPro" id="IPR043242">
    <property type="entry name" value="PRRT3"/>
</dbReference>
<dbReference type="RefSeq" id="XP_030641130.1">
    <property type="nucleotide sequence ID" value="XM_030785270.1"/>
</dbReference>
<keyword evidence="6 8" id="KW-0472">Membrane</keyword>
<name>A0A6J2W6R6_CHACN</name>
<dbReference type="OrthoDB" id="10066605at2759"/>
<proteinExistence type="predicted"/>
<dbReference type="Proteomes" id="UP000504632">
    <property type="component" value="Chromosome 9"/>
</dbReference>
<sequence>MNWITAGRDHRCTQQDLKRGMNWITAGRDHRCTQQDLKSGMNWITAGRDHRCTQQDLKRGMNWITAGRDHRCTQQDLKRGMNWITAGRDHRCTQQDLKRGMNWITAGRDHRCTQQDLKRGMNWPITEQSHGSDSHRGHTHVAVQTPGPGLAGGTVSVEVTGRQGAVTLPEEGSTVSGGDTEDQNKGEDVQETSINTLHRDGRFKPATQTVSPGPTVTNGMAHSQPATVTIATTGLRRDPSGKGTTKPQSTNHTPDHMESQGEIPPAVGPESVTKGPEKYTDWSVPNVTAVVDTVISTMAVGAERAQYQPDIQTALYVPNRQAGTGTHTKPTDSLVIQPSANTRPSTRSPDSQPAPDWQGSNSTVSGVRHGPDGKPVAATLIPTELKESTPLIPSTANEKVKTASTQRTTPSPTIQLSPSTAQPSGSPTTRQQKRGIWTTLSTSTPHSETTATSTASPTTKDTGYGTGFVNLTSSKPLLPNGRGRMELPGNNGKHVDKESSLSLGYVPSESLDRTPSSPALPSDPCPPGSGPCVAPNDFTPINGSVLVWADLSRTLSFAWELHVFGSAALFLLLTAGSALGLFLAPSTDCPHRGALAIANSLLLLTGVLRSVHFLLDPYGTRLFLPPPVVTALYTLPLPLLLWAQAAVVLLVLQGAGVTVLTPTLEQPPLLAVLAVLHCTLLLAVDLLSPALSPAVPVVLQSLTLTAGLVLCLGYLCLVLPRLTKTQPPRRGGADKALGGAKLRLLARVLAVCSLLGALCCLLHAHACLWLYGLLGNWRRFSWAWWLGQFWARLLELAWSFCLLLLSSWVFWRPRGGPAGNGQGSMGQGGTTLGDLPSPCQSAGSSHRHTCWAKIVQSLRGRPHRKSDSNGLGGANSGSVTGELPNNWAGQERSGADISKSLIRNRDPPKESNRGRNQRANPEGSMGSLLRLQTLGLPPHRSLSGSLDQDKESALSLYDFDLRPPSPIDLSRSIDNALHREHLFRGSLFRPLGPPSPPPSPTPWLRRNSDPQLTLTSASSDEHTLLTESSAALDRSIPSAVPSRQVTAPPTPTHQGPRWTPGAPVPSSLSCPVSLQPSPNSHGTTLTPSMDDTRPFLTPDTEGAGSQQGCGRRYLKVARQDDTASVSSDIIDL</sequence>
<feature type="compositionally biased region" description="Polar residues" evidence="7">
    <location>
        <begin position="1009"/>
        <end position="1018"/>
    </location>
</feature>
<feature type="compositionally biased region" description="Pro residues" evidence="7">
    <location>
        <begin position="991"/>
        <end position="1001"/>
    </location>
</feature>
<dbReference type="Pfam" id="PF25987">
    <property type="entry name" value="PRRT3"/>
    <property type="match status" value="1"/>
</dbReference>
<accession>A0A6J2W6R6</accession>
<feature type="compositionally biased region" description="Polar residues" evidence="7">
    <location>
        <begin position="334"/>
        <end position="351"/>
    </location>
</feature>
<feature type="transmembrane region" description="Helical" evidence="8">
    <location>
        <begin position="744"/>
        <end position="771"/>
    </location>
</feature>
<gene>
    <name evidence="11" type="primary">LOC115821443</name>
</gene>
<dbReference type="InterPro" id="IPR059081">
    <property type="entry name" value="PRRT3-4"/>
</dbReference>
<feature type="compositionally biased region" description="Gly residues" evidence="7">
    <location>
        <begin position="819"/>
        <end position="831"/>
    </location>
</feature>
<feature type="compositionally biased region" description="Basic and acidic residues" evidence="7">
    <location>
        <begin position="903"/>
        <end position="913"/>
    </location>
</feature>
<evidence type="ECO:0000256" key="3">
    <source>
        <dbReference type="ARBA" id="ARBA00022692"/>
    </source>
</evidence>
<organism evidence="10 11">
    <name type="scientific">Chanos chanos</name>
    <name type="common">Milkfish</name>
    <name type="synonym">Mugil chanos</name>
    <dbReference type="NCBI Taxonomy" id="29144"/>
    <lineage>
        <taxon>Eukaryota</taxon>
        <taxon>Metazoa</taxon>
        <taxon>Chordata</taxon>
        <taxon>Craniata</taxon>
        <taxon>Vertebrata</taxon>
        <taxon>Euteleostomi</taxon>
        <taxon>Actinopterygii</taxon>
        <taxon>Neopterygii</taxon>
        <taxon>Teleostei</taxon>
        <taxon>Ostariophysi</taxon>
        <taxon>Gonorynchiformes</taxon>
        <taxon>Chanidae</taxon>
        <taxon>Chanos</taxon>
    </lineage>
</organism>
<evidence type="ECO:0000256" key="4">
    <source>
        <dbReference type="ARBA" id="ARBA00022729"/>
    </source>
</evidence>
<comment type="subcellular location">
    <subcellularLocation>
        <location evidence="1">Membrane</location>
        <topology evidence="1">Multi-pass membrane protein</topology>
    </subcellularLocation>
</comment>
<feature type="compositionally biased region" description="Low complexity" evidence="7">
    <location>
        <begin position="441"/>
        <end position="459"/>
    </location>
</feature>
<evidence type="ECO:0000313" key="11">
    <source>
        <dbReference type="RefSeq" id="XP_030641130.1"/>
    </source>
</evidence>
<dbReference type="AlphaFoldDB" id="A0A6J2W6R6"/>
<feature type="transmembrane region" description="Helical" evidence="8">
    <location>
        <begin position="697"/>
        <end position="723"/>
    </location>
</feature>
<feature type="region of interest" description="Disordered" evidence="7">
    <location>
        <begin position="234"/>
        <end position="280"/>
    </location>
</feature>
<dbReference type="PANTHER" id="PTHR47400">
    <property type="entry name" value="PROLINE-RICH TRANSMEMBRANE PROTEIN 3"/>
    <property type="match status" value="1"/>
</dbReference>
<keyword evidence="4" id="KW-0732">Signal</keyword>
<keyword evidence="3 8" id="KW-0812">Transmembrane</keyword>
<evidence type="ECO:0000256" key="8">
    <source>
        <dbReference type="SAM" id="Phobius"/>
    </source>
</evidence>
<feature type="compositionally biased region" description="Polar residues" evidence="7">
    <location>
        <begin position="391"/>
        <end position="430"/>
    </location>
</feature>
<protein>
    <submittedName>
        <fullName evidence="11">Proline-rich transmembrane protein 3</fullName>
    </submittedName>
</protein>
<evidence type="ECO:0000256" key="5">
    <source>
        <dbReference type="ARBA" id="ARBA00022989"/>
    </source>
</evidence>
<evidence type="ECO:0000259" key="9">
    <source>
        <dbReference type="Pfam" id="PF25987"/>
    </source>
</evidence>
<dbReference type="PANTHER" id="PTHR47400:SF2">
    <property type="entry name" value="PROLINE-RICH TRANSMEMBRANE PROTEIN 3-LIKE"/>
    <property type="match status" value="1"/>
</dbReference>
<keyword evidence="5 8" id="KW-1133">Transmembrane helix</keyword>
<evidence type="ECO:0000256" key="7">
    <source>
        <dbReference type="SAM" id="MobiDB-lite"/>
    </source>
</evidence>
<feature type="domain" description="Proline-rich transmembrane protein 3/4" evidence="9">
    <location>
        <begin position="540"/>
        <end position="815"/>
    </location>
</feature>
<feature type="region of interest" description="Disordered" evidence="7">
    <location>
        <begin position="127"/>
        <end position="188"/>
    </location>
</feature>
<feature type="region of interest" description="Disordered" evidence="7">
    <location>
        <begin position="321"/>
        <end position="527"/>
    </location>
</feature>
<feature type="transmembrane region" description="Helical" evidence="8">
    <location>
        <begin position="561"/>
        <end position="583"/>
    </location>
</feature>
<feature type="transmembrane region" description="Helical" evidence="8">
    <location>
        <begin position="791"/>
        <end position="811"/>
    </location>
</feature>
<feature type="compositionally biased region" description="Low complexity" evidence="7">
    <location>
        <begin position="1064"/>
        <end position="1078"/>
    </location>
</feature>
<feature type="region of interest" description="Disordered" evidence="7">
    <location>
        <begin position="861"/>
        <end position="927"/>
    </location>
</feature>
<feature type="region of interest" description="Disordered" evidence="7">
    <location>
        <begin position="986"/>
        <end position="1092"/>
    </location>
</feature>
<feature type="transmembrane region" description="Helical" evidence="8">
    <location>
        <begin position="635"/>
        <end position="657"/>
    </location>
</feature>
<evidence type="ECO:0000313" key="10">
    <source>
        <dbReference type="Proteomes" id="UP000504632"/>
    </source>
</evidence>
<feature type="transmembrane region" description="Helical" evidence="8">
    <location>
        <begin position="595"/>
        <end position="615"/>
    </location>
</feature>
<keyword evidence="2" id="KW-0597">Phosphoprotein</keyword>
<feature type="transmembrane region" description="Helical" evidence="8">
    <location>
        <begin position="669"/>
        <end position="691"/>
    </location>
</feature>
<evidence type="ECO:0000256" key="6">
    <source>
        <dbReference type="ARBA" id="ARBA00023136"/>
    </source>
</evidence>
<feature type="compositionally biased region" description="Polar residues" evidence="7">
    <location>
        <begin position="1079"/>
        <end position="1089"/>
    </location>
</feature>
<reference evidence="11" key="1">
    <citation type="submission" date="2025-08" db="UniProtKB">
        <authorList>
            <consortium name="RefSeq"/>
        </authorList>
    </citation>
    <scope>IDENTIFICATION</scope>
</reference>
<dbReference type="GeneID" id="115821443"/>
<dbReference type="InParanoid" id="A0A6J2W6R6"/>
<keyword evidence="10" id="KW-1185">Reference proteome</keyword>